<dbReference type="AlphaFoldDB" id="A0A2G8SB92"/>
<feature type="transmembrane region" description="Helical" evidence="1">
    <location>
        <begin position="207"/>
        <end position="231"/>
    </location>
</feature>
<gene>
    <name evidence="3" type="ORF">GSI_05723</name>
</gene>
<evidence type="ECO:0000259" key="2">
    <source>
        <dbReference type="Pfam" id="PF20153"/>
    </source>
</evidence>
<proteinExistence type="predicted"/>
<feature type="transmembrane region" description="Helical" evidence="1">
    <location>
        <begin position="178"/>
        <end position="195"/>
    </location>
</feature>
<reference evidence="3 4" key="1">
    <citation type="journal article" date="2015" name="Sci. Rep.">
        <title>Chromosome-level genome map provides insights into diverse defense mechanisms in the medicinal fungus Ganoderma sinense.</title>
        <authorList>
            <person name="Zhu Y."/>
            <person name="Xu J."/>
            <person name="Sun C."/>
            <person name="Zhou S."/>
            <person name="Xu H."/>
            <person name="Nelson D.R."/>
            <person name="Qian J."/>
            <person name="Song J."/>
            <person name="Luo H."/>
            <person name="Xiang L."/>
            <person name="Li Y."/>
            <person name="Xu Z."/>
            <person name="Ji A."/>
            <person name="Wang L."/>
            <person name="Lu S."/>
            <person name="Hayward A."/>
            <person name="Sun W."/>
            <person name="Li X."/>
            <person name="Schwartz D.C."/>
            <person name="Wang Y."/>
            <person name="Chen S."/>
        </authorList>
    </citation>
    <scope>NUCLEOTIDE SEQUENCE [LARGE SCALE GENOMIC DNA]</scope>
    <source>
        <strain evidence="3 4">ZZ0214-1</strain>
    </source>
</reference>
<keyword evidence="4" id="KW-1185">Reference proteome</keyword>
<evidence type="ECO:0000313" key="3">
    <source>
        <dbReference type="EMBL" id="PIL31029.1"/>
    </source>
</evidence>
<dbReference type="STRING" id="1077348.A0A2G8SB92"/>
<dbReference type="EMBL" id="AYKW01000012">
    <property type="protein sequence ID" value="PIL31029.1"/>
    <property type="molecule type" value="Genomic_DNA"/>
</dbReference>
<dbReference type="Pfam" id="PF20153">
    <property type="entry name" value="DUF6535"/>
    <property type="match status" value="1"/>
</dbReference>
<dbReference type="Proteomes" id="UP000230002">
    <property type="component" value="Unassembled WGS sequence"/>
</dbReference>
<keyword evidence="1" id="KW-1133">Transmembrane helix</keyword>
<comment type="caution">
    <text evidence="3">The sequence shown here is derived from an EMBL/GenBank/DDBJ whole genome shotgun (WGS) entry which is preliminary data.</text>
</comment>
<evidence type="ECO:0000313" key="4">
    <source>
        <dbReference type="Proteomes" id="UP000230002"/>
    </source>
</evidence>
<name>A0A2G8SB92_9APHY</name>
<protein>
    <recommendedName>
        <fullName evidence="2">DUF6535 domain-containing protein</fullName>
    </recommendedName>
</protein>
<dbReference type="InterPro" id="IPR045338">
    <property type="entry name" value="DUF6535"/>
</dbReference>
<dbReference type="OrthoDB" id="2743553at2759"/>
<accession>A0A2G8SB92</accession>
<keyword evidence="1" id="KW-0812">Transmembrane</keyword>
<evidence type="ECO:0000256" key="1">
    <source>
        <dbReference type="SAM" id="Phobius"/>
    </source>
</evidence>
<organism evidence="3 4">
    <name type="scientific">Ganoderma sinense ZZ0214-1</name>
    <dbReference type="NCBI Taxonomy" id="1077348"/>
    <lineage>
        <taxon>Eukaryota</taxon>
        <taxon>Fungi</taxon>
        <taxon>Dikarya</taxon>
        <taxon>Basidiomycota</taxon>
        <taxon>Agaricomycotina</taxon>
        <taxon>Agaricomycetes</taxon>
        <taxon>Polyporales</taxon>
        <taxon>Polyporaceae</taxon>
        <taxon>Ganoderma</taxon>
    </lineage>
</organism>
<keyword evidence="1" id="KW-0472">Membrane</keyword>
<sequence length="392" mass="42891">MSSATQQSPPAQDMDPGFEEDMKFYEEWTEIAEALRESHKLNLDAMCGELDTFSAFSGIFSAVAALCIGQSSSSLQPDNSRLTVDILRTISQQIAHQDTVPIGSDTPHFHSRGFDVILNSLLCASLLTSVTAGSASTRESVDEPPSRFPRDRALVRLYRCDGGVRAWKVSAIVASIPVLLRLSVLLFSAGVLMLAHQLNDSEALAHVLLMLSLIVAWTAATWATAVCPTFAPACPYKSPFSRALFRLASYCRRFTTGIRVTGRLLRGFARGKGSAGRFRTMAERELDDIWQGAQNSAKLALGAGVDRAHPAGPLWDDEVGVDSKTEAALRTDDEDVKQLMRAWCQTFVQDSGPETVDEKRYKVFQAVSESENAFGQECSRETLAMTRQVQGV</sequence>
<feature type="domain" description="DUF6535" evidence="2">
    <location>
        <begin position="28"/>
        <end position="195"/>
    </location>
</feature>